<protein>
    <submittedName>
        <fullName evidence="2">Uncharacterized protein</fullName>
    </submittedName>
</protein>
<accession>A0A1B6LZ59</accession>
<feature type="region of interest" description="Disordered" evidence="1">
    <location>
        <begin position="35"/>
        <end position="85"/>
    </location>
</feature>
<feature type="compositionally biased region" description="Acidic residues" evidence="1">
    <location>
        <begin position="127"/>
        <end position="139"/>
    </location>
</feature>
<feature type="region of interest" description="Disordered" evidence="1">
    <location>
        <begin position="125"/>
        <end position="158"/>
    </location>
</feature>
<proteinExistence type="predicted"/>
<organism evidence="2">
    <name type="scientific">Graphocephala atropunctata</name>
    <dbReference type="NCBI Taxonomy" id="36148"/>
    <lineage>
        <taxon>Eukaryota</taxon>
        <taxon>Metazoa</taxon>
        <taxon>Ecdysozoa</taxon>
        <taxon>Arthropoda</taxon>
        <taxon>Hexapoda</taxon>
        <taxon>Insecta</taxon>
        <taxon>Pterygota</taxon>
        <taxon>Neoptera</taxon>
        <taxon>Paraneoptera</taxon>
        <taxon>Hemiptera</taxon>
        <taxon>Auchenorrhyncha</taxon>
        <taxon>Membracoidea</taxon>
        <taxon>Cicadellidae</taxon>
        <taxon>Cicadellinae</taxon>
        <taxon>Cicadellini</taxon>
        <taxon>Graphocephala</taxon>
    </lineage>
</organism>
<evidence type="ECO:0000256" key="1">
    <source>
        <dbReference type="SAM" id="MobiDB-lite"/>
    </source>
</evidence>
<gene>
    <name evidence="2" type="ORF">g.53176</name>
</gene>
<sequence>HQGLSAVNCQRSYYRRMSFEPTDIKTEVNSEISLMDPVQSEVSSESVQKDLGSRESVLPSLVQEDNPEMKSEGDSGSEPVLKRSPSECAVASVSVGESGSGWKSVGTQCSGSSDEDCIVVYKQAWSEGEEEENVEDETGDQQLQDKEGPGAAVGCEKR</sequence>
<dbReference type="EMBL" id="GEBQ01011083">
    <property type="protein sequence ID" value="JAT28894.1"/>
    <property type="molecule type" value="Transcribed_RNA"/>
</dbReference>
<feature type="non-terminal residue" evidence="2">
    <location>
        <position position="158"/>
    </location>
</feature>
<name>A0A1B6LZ59_9HEMI</name>
<dbReference type="AlphaFoldDB" id="A0A1B6LZ59"/>
<reference evidence="2" key="1">
    <citation type="submission" date="2015-11" db="EMBL/GenBank/DDBJ databases">
        <title>De novo transcriptome assembly of four potential Pierce s Disease insect vectors from Arizona vineyards.</title>
        <authorList>
            <person name="Tassone E.E."/>
        </authorList>
    </citation>
    <scope>NUCLEOTIDE SEQUENCE</scope>
</reference>
<evidence type="ECO:0000313" key="2">
    <source>
        <dbReference type="EMBL" id="JAT28894.1"/>
    </source>
</evidence>
<feature type="non-terminal residue" evidence="2">
    <location>
        <position position="1"/>
    </location>
</feature>